<dbReference type="EMBL" id="BAUV01000068">
    <property type="protein sequence ID" value="GAE37372.1"/>
    <property type="molecule type" value="Genomic_DNA"/>
</dbReference>
<feature type="domain" description="Putative Na+/H+ antiporter N-terminal" evidence="2">
    <location>
        <begin position="2"/>
        <end position="88"/>
    </location>
</feature>
<organism evidence="3 4">
    <name type="scientific">Halalkalibacter akibai (strain ATCC 43226 / DSM 21942 / CIP 109018 / JCM 9157 / 1139)</name>
    <name type="common">Bacillus akibai</name>
    <dbReference type="NCBI Taxonomy" id="1236973"/>
    <lineage>
        <taxon>Bacteria</taxon>
        <taxon>Bacillati</taxon>
        <taxon>Bacillota</taxon>
        <taxon>Bacilli</taxon>
        <taxon>Bacillales</taxon>
        <taxon>Bacillaceae</taxon>
        <taxon>Halalkalibacter</taxon>
    </lineage>
</organism>
<dbReference type="AlphaFoldDB" id="W4QZP1"/>
<keyword evidence="1" id="KW-0812">Transmembrane</keyword>
<dbReference type="Pfam" id="PF13726">
    <property type="entry name" value="Na_H_antiport_2"/>
    <property type="match status" value="1"/>
</dbReference>
<accession>W4QZP1</accession>
<dbReference type="PANTHER" id="PTHR37821:SF1">
    <property type="entry name" value="AMINO ACID TRANSPORTER YUIF-RELATED"/>
    <property type="match status" value="1"/>
</dbReference>
<comment type="caution">
    <text evidence="3">The sequence shown here is derived from an EMBL/GenBank/DDBJ whole genome shotgun (WGS) entry which is preliminary data.</text>
</comment>
<name>W4QZP1_HALA3</name>
<dbReference type="STRING" id="1236973.JCM9157_4647"/>
<keyword evidence="1" id="KW-1133">Transmembrane helix</keyword>
<evidence type="ECO:0000313" key="3">
    <source>
        <dbReference type="EMBL" id="GAE37372.1"/>
    </source>
</evidence>
<evidence type="ECO:0000313" key="4">
    <source>
        <dbReference type="Proteomes" id="UP000018896"/>
    </source>
</evidence>
<feature type="transmembrane region" description="Helical" evidence="1">
    <location>
        <begin position="50"/>
        <end position="72"/>
    </location>
</feature>
<evidence type="ECO:0000259" key="2">
    <source>
        <dbReference type="Pfam" id="PF13726"/>
    </source>
</evidence>
<protein>
    <submittedName>
        <fullName evidence="3">Histidine permease YuiF</fullName>
    </submittedName>
</protein>
<dbReference type="InterPro" id="IPR032813">
    <property type="entry name" value="Na_H_antiport_N"/>
</dbReference>
<dbReference type="Proteomes" id="UP000018896">
    <property type="component" value="Unassembled WGS sequence"/>
</dbReference>
<reference evidence="3 4" key="1">
    <citation type="journal article" date="2014" name="Genome Announc.">
        <title>Draft Genome Sequences of Three Alkaliphilic Bacillus Strains, Bacillus wakoensis JCM 9140T, Bacillus akibai JCM 9157T, and Bacillus hemicellulosilyticus JCM 9152T.</title>
        <authorList>
            <person name="Yuki M."/>
            <person name="Oshima K."/>
            <person name="Suda W."/>
            <person name="Oshida Y."/>
            <person name="Kitamura K."/>
            <person name="Iida T."/>
            <person name="Hattori M."/>
            <person name="Ohkuma M."/>
        </authorList>
    </citation>
    <scope>NUCLEOTIDE SEQUENCE [LARGE SCALE GENOMIC DNA]</scope>
    <source>
        <strain evidence="3 4">JCM 9157</strain>
    </source>
</reference>
<dbReference type="PANTHER" id="PTHR37821">
    <property type="entry name" value="AMINO ACID TRANSPORTER YUIF-RELATED"/>
    <property type="match status" value="1"/>
</dbReference>
<dbReference type="InterPro" id="IPR052576">
    <property type="entry name" value="AA_Transporter-Related"/>
</dbReference>
<dbReference type="eggNOG" id="COG2056">
    <property type="taxonomic scope" value="Bacteria"/>
</dbReference>
<sequence length="102" mass="10317">MNAVLAAVVVMLVLSLVRVHVVLALAVGAIVGGLLGGLGIEGTISTFSDGLGGSASVALSYALLGAFAVAIARTGLPELMVERVIKLVGRSGDSRKKVYQKL</sequence>
<keyword evidence="4" id="KW-1185">Reference proteome</keyword>
<evidence type="ECO:0000256" key="1">
    <source>
        <dbReference type="SAM" id="Phobius"/>
    </source>
</evidence>
<gene>
    <name evidence="3" type="ORF">JCM9157_4647</name>
</gene>
<proteinExistence type="predicted"/>
<keyword evidence="1" id="KW-0472">Membrane</keyword>